<proteinExistence type="inferred from homology"/>
<reference evidence="2 3" key="1">
    <citation type="submission" date="2016-05" db="EMBL/GenBank/DDBJ databases">
        <title>A degradative enzymes factory behind the ericoid mycorrhizal symbiosis.</title>
        <authorList>
            <consortium name="DOE Joint Genome Institute"/>
            <person name="Martino E."/>
            <person name="Morin E."/>
            <person name="Grelet G."/>
            <person name="Kuo A."/>
            <person name="Kohler A."/>
            <person name="Daghino S."/>
            <person name="Barry K."/>
            <person name="Choi C."/>
            <person name="Cichocki N."/>
            <person name="Clum A."/>
            <person name="Copeland A."/>
            <person name="Hainaut M."/>
            <person name="Haridas S."/>
            <person name="Labutti K."/>
            <person name="Lindquist E."/>
            <person name="Lipzen A."/>
            <person name="Khouja H.-R."/>
            <person name="Murat C."/>
            <person name="Ohm R."/>
            <person name="Olson A."/>
            <person name="Spatafora J."/>
            <person name="Veneault-Fourrey C."/>
            <person name="Henrissat B."/>
            <person name="Grigoriev I."/>
            <person name="Martin F."/>
            <person name="Perotto S."/>
        </authorList>
    </citation>
    <scope>NUCLEOTIDE SEQUENCE [LARGE SCALE GENOMIC DNA]</scope>
    <source>
        <strain evidence="2 3">UAMH 7357</strain>
    </source>
</reference>
<dbReference type="SUPFAM" id="SSF52833">
    <property type="entry name" value="Thioredoxin-like"/>
    <property type="match status" value="1"/>
</dbReference>
<evidence type="ECO:0000256" key="1">
    <source>
        <dbReference type="RuleBase" id="RU363082"/>
    </source>
</evidence>
<dbReference type="EMBL" id="KZ613499">
    <property type="protein sequence ID" value="PMD17458.1"/>
    <property type="molecule type" value="Genomic_DNA"/>
</dbReference>
<dbReference type="AlphaFoldDB" id="A0A2J6PTU3"/>
<keyword evidence="1" id="KW-0249">Electron transport</keyword>
<dbReference type="OrthoDB" id="429967at2759"/>
<dbReference type="Proteomes" id="UP000235672">
    <property type="component" value="Unassembled WGS sequence"/>
</dbReference>
<dbReference type="PANTHER" id="PTHR33558">
    <property type="entry name" value="GLUTAREDOXIN-LIKE PROTEIN C5ORF63 HOMOLOG"/>
    <property type="match status" value="1"/>
</dbReference>
<evidence type="ECO:0000313" key="3">
    <source>
        <dbReference type="Proteomes" id="UP000235672"/>
    </source>
</evidence>
<protein>
    <recommendedName>
        <fullName evidence="1">Glutaredoxin-like protein</fullName>
    </recommendedName>
</protein>
<accession>A0A2J6PTU3</accession>
<dbReference type="InterPro" id="IPR036249">
    <property type="entry name" value="Thioredoxin-like_sf"/>
</dbReference>
<dbReference type="InterPro" id="IPR052565">
    <property type="entry name" value="Glutaredoxin-like_YDR286C"/>
</dbReference>
<evidence type="ECO:0000313" key="2">
    <source>
        <dbReference type="EMBL" id="PMD17458.1"/>
    </source>
</evidence>
<dbReference type="PANTHER" id="PTHR33558:SF1">
    <property type="entry name" value="GLUTAREDOXIN-LIKE PROTEIN C5ORF63 HOMOLOG"/>
    <property type="match status" value="1"/>
</dbReference>
<gene>
    <name evidence="2" type="ORF">NA56DRAFT_662101</name>
</gene>
<sequence>MRPSVRLLQHSCRITLFTRANCSLCTKAKQTLSTVWDVRPFEFKEIDIMKPEETKWRDLYEFDTPVIHINSSKKGEELPELASKVKKLMHRFSPEEVEAKMDAVENKDA</sequence>
<comment type="similarity">
    <text evidence="1">Belongs to the glutaredoxin family.</text>
</comment>
<name>A0A2J6PTU3_9HELO</name>
<dbReference type="Pfam" id="PF05768">
    <property type="entry name" value="Glrx-like"/>
    <property type="match status" value="1"/>
</dbReference>
<organism evidence="2 3">
    <name type="scientific">Hyaloscypha hepaticicola</name>
    <dbReference type="NCBI Taxonomy" id="2082293"/>
    <lineage>
        <taxon>Eukaryota</taxon>
        <taxon>Fungi</taxon>
        <taxon>Dikarya</taxon>
        <taxon>Ascomycota</taxon>
        <taxon>Pezizomycotina</taxon>
        <taxon>Leotiomycetes</taxon>
        <taxon>Helotiales</taxon>
        <taxon>Hyaloscyphaceae</taxon>
        <taxon>Hyaloscypha</taxon>
    </lineage>
</organism>
<dbReference type="Gene3D" id="3.40.30.10">
    <property type="entry name" value="Glutaredoxin"/>
    <property type="match status" value="1"/>
</dbReference>
<keyword evidence="3" id="KW-1185">Reference proteome</keyword>
<keyword evidence="1" id="KW-0813">Transport</keyword>
<dbReference type="InterPro" id="IPR008554">
    <property type="entry name" value="Glutaredoxin-like"/>
</dbReference>